<dbReference type="Proteomes" id="UP000271337">
    <property type="component" value="Unassembled WGS sequence"/>
</dbReference>
<reference evidence="1 2" key="1">
    <citation type="journal article" date="2018" name="BMC Genomics">
        <title>Genomic evidence for intraspecific hybridization in a clonal and extremely halotolerant yeast.</title>
        <authorList>
            <person name="Gostincar C."/>
            <person name="Stajich J.E."/>
            <person name="Zupancic J."/>
            <person name="Zalar P."/>
            <person name="Gunde-Cimerman N."/>
        </authorList>
    </citation>
    <scope>NUCLEOTIDE SEQUENCE [LARGE SCALE GENOMIC DNA]</scope>
    <source>
        <strain evidence="1 2">EXF-6669</strain>
    </source>
</reference>
<dbReference type="OrthoDB" id="62952at2759"/>
<dbReference type="EMBL" id="QWIL01000346">
    <property type="protein sequence ID" value="RMY20081.1"/>
    <property type="molecule type" value="Genomic_DNA"/>
</dbReference>
<evidence type="ECO:0000313" key="2">
    <source>
        <dbReference type="Proteomes" id="UP000271337"/>
    </source>
</evidence>
<gene>
    <name evidence="1" type="ORF">D0867_04258</name>
</gene>
<proteinExistence type="predicted"/>
<sequence length="362" mass="42230">MAVDSSPLTDILPPEIRIRIYKEVLRADRPLLIARKKYPEEVRYVSSHLRLPRLKKFCADWLPICLPRFDTSLLFVCKSVFLEASDVFFEVNTIHLRRPSELNRAFKFDKRGRCDLRVLQNVRYLCLVDDLRGPNDLAYGRWITKKAVSTHIKKCLALPKLKECTIIYDRMPWPEEEFRFYFSPTTGLRSIVEYLRSANMGHELLPEYTDVGVAALQRSQGPTIKFVDRWLKTAWAQVKEAGHINVGDVYIRSSAARMCRNPQEFYNICAGPPVWCALYDYCTQARNDEDCQAMRDLREEMQRRLTKIPMSSSHGKLPHDLPLRDVSPEVVAPEVIEWLSELLLHARSNSNALTRLRRLLWY</sequence>
<evidence type="ECO:0000313" key="1">
    <source>
        <dbReference type="EMBL" id="RMY20081.1"/>
    </source>
</evidence>
<dbReference type="AlphaFoldDB" id="A0A3M6ZXU8"/>
<protein>
    <submittedName>
        <fullName evidence="1">Uncharacterized protein</fullName>
    </submittedName>
</protein>
<comment type="caution">
    <text evidence="1">The sequence shown here is derived from an EMBL/GenBank/DDBJ whole genome shotgun (WGS) entry which is preliminary data.</text>
</comment>
<accession>A0A3M6ZXU8</accession>
<dbReference type="VEuPathDB" id="FungiDB:BTJ68_13103"/>
<organism evidence="1 2">
    <name type="scientific">Hortaea werneckii</name>
    <name type="common">Black yeast</name>
    <name type="synonym">Cladosporium werneckii</name>
    <dbReference type="NCBI Taxonomy" id="91943"/>
    <lineage>
        <taxon>Eukaryota</taxon>
        <taxon>Fungi</taxon>
        <taxon>Dikarya</taxon>
        <taxon>Ascomycota</taxon>
        <taxon>Pezizomycotina</taxon>
        <taxon>Dothideomycetes</taxon>
        <taxon>Dothideomycetidae</taxon>
        <taxon>Mycosphaerellales</taxon>
        <taxon>Teratosphaeriaceae</taxon>
        <taxon>Hortaea</taxon>
    </lineage>
</organism>
<name>A0A3M6ZXU8_HORWE</name>